<reference evidence="3 4" key="1">
    <citation type="submission" date="2016-07" db="EMBL/GenBank/DDBJ databases">
        <title>Characterization of isolates of Eisenbergiella tayi derived from blood cultures, using whole genome sequencing.</title>
        <authorList>
            <person name="Burdz T."/>
            <person name="Wiebe D."/>
            <person name="Huynh C."/>
            <person name="Bernard K."/>
        </authorList>
    </citation>
    <scope>NUCLEOTIDE SEQUENCE [LARGE SCALE GENOMIC DNA]</scope>
    <source>
        <strain evidence="3 4">NML 120489</strain>
    </source>
</reference>
<evidence type="ECO:0000313" key="3">
    <source>
        <dbReference type="EMBL" id="ODM13360.1"/>
    </source>
</evidence>
<keyword evidence="3" id="KW-0456">Lyase</keyword>
<dbReference type="AlphaFoldDB" id="A0A1E3AXC2"/>
<dbReference type="EC" id="4.1.3.39" evidence="3"/>
<dbReference type="PANTHER" id="PTHR10277">
    <property type="entry name" value="HOMOCITRATE SYNTHASE-RELATED"/>
    <property type="match status" value="1"/>
</dbReference>
<accession>A0A1E3AXC2</accession>
<dbReference type="GeneID" id="93299577"/>
<dbReference type="GO" id="GO:0008701">
    <property type="term" value="F:4-hydroxy-2-oxovalerate aldolase activity"/>
    <property type="evidence" value="ECO:0007669"/>
    <property type="project" value="UniProtKB-EC"/>
</dbReference>
<dbReference type="GO" id="GO:0009098">
    <property type="term" value="P:L-leucine biosynthetic process"/>
    <property type="evidence" value="ECO:0007669"/>
    <property type="project" value="TreeGrafter"/>
</dbReference>
<dbReference type="Proteomes" id="UP000095003">
    <property type="component" value="Unassembled WGS sequence"/>
</dbReference>
<dbReference type="PANTHER" id="PTHR10277:SF9">
    <property type="entry name" value="2-ISOPROPYLMALATE SYNTHASE 1, CHLOROPLASTIC-RELATED"/>
    <property type="match status" value="1"/>
</dbReference>
<dbReference type="InterPro" id="IPR013785">
    <property type="entry name" value="Aldolase_TIM"/>
</dbReference>
<dbReference type="Gene3D" id="3.20.20.70">
    <property type="entry name" value="Aldolase class I"/>
    <property type="match status" value="1"/>
</dbReference>
<dbReference type="RefSeq" id="WP_069156010.1">
    <property type="nucleotide sequence ID" value="NZ_MCGI01000001.1"/>
</dbReference>
<comment type="caution">
    <text evidence="3">The sequence shown here is derived from an EMBL/GenBank/DDBJ whole genome shotgun (WGS) entry which is preliminary data.</text>
</comment>
<feature type="domain" description="Pyruvate carboxyltransferase" evidence="2">
    <location>
        <begin position="4"/>
        <end position="247"/>
    </location>
</feature>
<dbReference type="PATRIC" id="fig|1432052.3.peg.1182"/>
<sequence>MSQIKLLDCTLRDGGYINDWNFGFQTIRSLIRKLIEAQVDYVEVGFLRNCEYNADKAVFNNCSEMIPILPDKRGNTKFTAMALHNKYDVEKLEDYDGDTIDAVRVTFHDYDIDEGLAFVKSVKEKGYQVFCNPINIMGYTDAQLLQIIDKVNQIKPYAFSIVDTFGSMMKEDLLRIYSLVEHNLNKDIIIGLHLHENLAQSYALAQEYIELQSGNRKSVIDASMFGMGRAPGNLCMELIMDYMNRKQEGHYNVNPVLDGIDEHIVHFKEIEPWGYNIAYALSAKYNLHRNYAEYLLEKGRLNAKQINQILSQIETNKKTVYDETYIEKIYLDFQSNIVDDSDTINVLKKKLDKKRIIVLAPGSSLSSYKDDIHKFINSGENVIISANFIPINYKIDFAFFSNARRYDAWKEQIDEKKCIISSNLLEEGRKAEFIVNYSDLSIDDNGRCDNCTIMLIKLLRKCGIQDIYIAGFDGYDEAGNNYIDTYMVSIHTKGKEENVRIKKYVDDLKDSMMNLIFLTPSKYE</sequence>
<dbReference type="SUPFAM" id="SSF51569">
    <property type="entry name" value="Aldolase"/>
    <property type="match status" value="1"/>
</dbReference>
<protein>
    <submittedName>
        <fullName evidence="3">4-hydroxy-2-oxovalerate aldolase</fullName>
        <ecNumber evidence="3">4.1.3.39</ecNumber>
    </submittedName>
</protein>
<evidence type="ECO:0000313" key="4">
    <source>
        <dbReference type="Proteomes" id="UP000095003"/>
    </source>
</evidence>
<evidence type="ECO:0000259" key="2">
    <source>
        <dbReference type="Pfam" id="PF00682"/>
    </source>
</evidence>
<dbReference type="EMBL" id="MCGI01000001">
    <property type="protein sequence ID" value="ODM13360.1"/>
    <property type="molecule type" value="Genomic_DNA"/>
</dbReference>
<name>A0A1E3AXC2_9FIRM</name>
<keyword evidence="1" id="KW-0464">Manganese</keyword>
<proteinExistence type="predicted"/>
<dbReference type="CDD" id="cd07944">
    <property type="entry name" value="DRE_TIM_HOA_like"/>
    <property type="match status" value="1"/>
</dbReference>
<organism evidence="3 4">
    <name type="scientific">Eisenbergiella tayi</name>
    <dbReference type="NCBI Taxonomy" id="1432052"/>
    <lineage>
        <taxon>Bacteria</taxon>
        <taxon>Bacillati</taxon>
        <taxon>Bacillota</taxon>
        <taxon>Clostridia</taxon>
        <taxon>Lachnospirales</taxon>
        <taxon>Lachnospiraceae</taxon>
        <taxon>Eisenbergiella</taxon>
    </lineage>
</organism>
<evidence type="ECO:0000256" key="1">
    <source>
        <dbReference type="ARBA" id="ARBA00023211"/>
    </source>
</evidence>
<dbReference type="GO" id="GO:0003852">
    <property type="term" value="F:2-isopropylmalate synthase activity"/>
    <property type="evidence" value="ECO:0007669"/>
    <property type="project" value="TreeGrafter"/>
</dbReference>
<gene>
    <name evidence="3" type="primary">mhpE</name>
    <name evidence="3" type="ORF">BEH84_01075</name>
</gene>
<dbReference type="InterPro" id="IPR000891">
    <property type="entry name" value="PYR_CT"/>
</dbReference>
<dbReference type="InterPro" id="IPR050073">
    <property type="entry name" value="2-IPM_HCS-like"/>
</dbReference>
<dbReference type="Pfam" id="PF00682">
    <property type="entry name" value="HMGL-like"/>
    <property type="match status" value="1"/>
</dbReference>